<evidence type="ECO:0000313" key="1">
    <source>
        <dbReference type="EMBL" id="MDC0748241.1"/>
    </source>
</evidence>
<comment type="caution">
    <text evidence="1">The sequence shown here is derived from an EMBL/GenBank/DDBJ whole genome shotgun (WGS) entry which is preliminary data.</text>
</comment>
<name>A0ABT5F564_9BACT</name>
<accession>A0ABT5F564</accession>
<organism evidence="1 2">
    <name type="scientific">Polyangium mundeleinium</name>
    <dbReference type="NCBI Taxonomy" id="2995306"/>
    <lineage>
        <taxon>Bacteria</taxon>
        <taxon>Pseudomonadati</taxon>
        <taxon>Myxococcota</taxon>
        <taxon>Polyangia</taxon>
        <taxon>Polyangiales</taxon>
        <taxon>Polyangiaceae</taxon>
        <taxon>Polyangium</taxon>
    </lineage>
</organism>
<gene>
    <name evidence="1" type="ORF">POL67_43335</name>
</gene>
<keyword evidence="2" id="KW-1185">Reference proteome</keyword>
<evidence type="ECO:0008006" key="3">
    <source>
        <dbReference type="Google" id="ProtNLM"/>
    </source>
</evidence>
<evidence type="ECO:0000313" key="2">
    <source>
        <dbReference type="Proteomes" id="UP001221411"/>
    </source>
</evidence>
<dbReference type="Proteomes" id="UP001221411">
    <property type="component" value="Unassembled WGS sequence"/>
</dbReference>
<reference evidence="1 2" key="1">
    <citation type="submission" date="2022-11" db="EMBL/GenBank/DDBJ databases">
        <title>Minimal conservation of predation-associated metabolite biosynthetic gene clusters underscores biosynthetic potential of Myxococcota including descriptions for ten novel species: Archangium lansinium sp. nov., Myxococcus landrumus sp. nov., Nannocystis bai.</title>
        <authorList>
            <person name="Ahearne A."/>
            <person name="Stevens C."/>
            <person name="Dowd S."/>
        </authorList>
    </citation>
    <scope>NUCLEOTIDE SEQUENCE [LARGE SCALE GENOMIC DNA]</scope>
    <source>
        <strain evidence="1 2">RJM3</strain>
    </source>
</reference>
<dbReference type="EMBL" id="JAQNDO010000001">
    <property type="protein sequence ID" value="MDC0748241.1"/>
    <property type="molecule type" value="Genomic_DNA"/>
</dbReference>
<protein>
    <recommendedName>
        <fullName evidence="3">Lipoprotein</fullName>
    </recommendedName>
</protein>
<dbReference type="RefSeq" id="WP_271927092.1">
    <property type="nucleotide sequence ID" value="NZ_JAQNDO010000001.1"/>
</dbReference>
<sequence length="334" mass="36304">MRTRGESCGEGTADPAEWRPGDDRVVIVRPSAPTELALVTPIDRPALAWQTLTSKAEEVEAVVAAAAEAMEQRLAMPGEAYRPLRAANRALDVMRGLHAPETDAEAAFVASLAKGTTPVLFVASTRDDEDFMTPGELVPNEVSLSSVSQKILVVPSTAEPFGCQLGGKTGDTRLEAWGELVGARDYAWPCDDDNEWDAMINGGFVDCGRPCMPRPIQVDPNGIASCKIHVAQPELEQCDPEKGWRDPDGKETFVERYGETFRRCEVMQHEGAALESCRTSPDCPGCKSGFCVADFSFDDVSCDKGMYPWFFRFTAGARAQPYGYMEIACTAGDD</sequence>
<proteinExistence type="predicted"/>